<organism evidence="1 2">
    <name type="scientific">Nephila pilipes</name>
    <name type="common">Giant wood spider</name>
    <name type="synonym">Nephila maculata</name>
    <dbReference type="NCBI Taxonomy" id="299642"/>
    <lineage>
        <taxon>Eukaryota</taxon>
        <taxon>Metazoa</taxon>
        <taxon>Ecdysozoa</taxon>
        <taxon>Arthropoda</taxon>
        <taxon>Chelicerata</taxon>
        <taxon>Arachnida</taxon>
        <taxon>Araneae</taxon>
        <taxon>Araneomorphae</taxon>
        <taxon>Entelegynae</taxon>
        <taxon>Araneoidea</taxon>
        <taxon>Nephilidae</taxon>
        <taxon>Nephila</taxon>
    </lineage>
</organism>
<reference evidence="1" key="1">
    <citation type="submission" date="2020-08" db="EMBL/GenBank/DDBJ databases">
        <title>Multicomponent nature underlies the extraordinary mechanical properties of spider dragline silk.</title>
        <authorList>
            <person name="Kono N."/>
            <person name="Nakamura H."/>
            <person name="Mori M."/>
            <person name="Yoshida Y."/>
            <person name="Ohtoshi R."/>
            <person name="Malay A.D."/>
            <person name="Moran D.A.P."/>
            <person name="Tomita M."/>
            <person name="Numata K."/>
            <person name="Arakawa K."/>
        </authorList>
    </citation>
    <scope>NUCLEOTIDE SEQUENCE</scope>
</reference>
<protein>
    <submittedName>
        <fullName evidence="1">Uncharacterized protein</fullName>
    </submittedName>
</protein>
<sequence length="49" mass="5946">MNQDFLCSELWLTVEKIRDYESCLESLLHRRPCEKLGHQQLSQHLEFQL</sequence>
<comment type="caution">
    <text evidence="1">The sequence shown here is derived from an EMBL/GenBank/DDBJ whole genome shotgun (WGS) entry which is preliminary data.</text>
</comment>
<gene>
    <name evidence="1" type="ORF">NPIL_542661</name>
</gene>
<proteinExistence type="predicted"/>
<dbReference type="Proteomes" id="UP000887013">
    <property type="component" value="Unassembled WGS sequence"/>
</dbReference>
<keyword evidence="2" id="KW-1185">Reference proteome</keyword>
<name>A0A8X6N4Q9_NEPPI</name>
<dbReference type="EMBL" id="BMAW01100181">
    <property type="protein sequence ID" value="GFS93652.1"/>
    <property type="molecule type" value="Genomic_DNA"/>
</dbReference>
<accession>A0A8X6N4Q9</accession>
<evidence type="ECO:0000313" key="2">
    <source>
        <dbReference type="Proteomes" id="UP000887013"/>
    </source>
</evidence>
<evidence type="ECO:0000313" key="1">
    <source>
        <dbReference type="EMBL" id="GFS93652.1"/>
    </source>
</evidence>
<feature type="non-terminal residue" evidence="1">
    <location>
        <position position="49"/>
    </location>
</feature>
<dbReference type="AlphaFoldDB" id="A0A8X6N4Q9"/>